<gene>
    <name evidence="1" type="ORF">BJN45_09630</name>
</gene>
<dbReference type="STRING" id="418702.BJN45_09630"/>
<protein>
    <recommendedName>
        <fullName evidence="3">Cytochrome c domain-containing protein</fullName>
    </recommendedName>
</protein>
<organism evidence="1 2">
    <name type="scientific">Azonexus hydrophilus</name>
    <dbReference type="NCBI Taxonomy" id="418702"/>
    <lineage>
        <taxon>Bacteria</taxon>
        <taxon>Pseudomonadati</taxon>
        <taxon>Pseudomonadota</taxon>
        <taxon>Betaproteobacteria</taxon>
        <taxon>Rhodocyclales</taxon>
        <taxon>Azonexaceae</taxon>
        <taxon>Azonexus</taxon>
    </lineage>
</organism>
<proteinExistence type="predicted"/>
<keyword evidence="2" id="KW-1185">Reference proteome</keyword>
<comment type="caution">
    <text evidence="1">The sequence shown here is derived from an EMBL/GenBank/DDBJ whole genome shotgun (WGS) entry which is preliminary data.</text>
</comment>
<evidence type="ECO:0008006" key="3">
    <source>
        <dbReference type="Google" id="ProtNLM"/>
    </source>
</evidence>
<name>A0A1R1I5S2_9RHOO</name>
<sequence length="267" mass="29022">MLALADTTLPTTLNHKWLQDLRDGKVKLEGDHAAVGALILGRDIPIPYDYVATLMRTPNAFGQGPACIVCHSSGNPAHSYRGLNLSTCEGIRAGSREAPSRPIFQPGEKGSKHILGRRLRNNRMPLGVSFSISGDNPAYATVRRWIADGAVNSAHFRKNVLPLFARDGAFAPDTPACTTCHMSNQEPPSFHELDLSTYEGIMLGADSVAKGVNNATKIVIPGNPDASSLFQHLVEDRMPPGISPTEDRDHPNTRILLRWIEQGARCN</sequence>
<dbReference type="PANTHER" id="PTHR35889">
    <property type="entry name" value="CYCLOINULO-OLIGOSACCHARIDE FRUCTANOTRANSFERASE-RELATED"/>
    <property type="match status" value="1"/>
</dbReference>
<dbReference type="AlphaFoldDB" id="A0A1R1I5S2"/>
<accession>A0A1R1I5S2</accession>
<dbReference type="EMBL" id="MTHD01000003">
    <property type="protein sequence ID" value="OMG53994.1"/>
    <property type="molecule type" value="Genomic_DNA"/>
</dbReference>
<dbReference type="Proteomes" id="UP000187526">
    <property type="component" value="Unassembled WGS sequence"/>
</dbReference>
<reference evidence="1 2" key="1">
    <citation type="submission" date="2016-10" db="EMBL/GenBank/DDBJ databases">
        <title>Alkaliphiles isolated from bioreactors.</title>
        <authorList>
            <person name="Salah Z."/>
            <person name="Rout S.P."/>
            <person name="Humphreys P.N."/>
        </authorList>
    </citation>
    <scope>NUCLEOTIDE SEQUENCE [LARGE SCALE GENOMIC DNA]</scope>
    <source>
        <strain evidence="1 2">ZS02</strain>
    </source>
</reference>
<evidence type="ECO:0000313" key="1">
    <source>
        <dbReference type="EMBL" id="OMG53994.1"/>
    </source>
</evidence>
<evidence type="ECO:0000313" key="2">
    <source>
        <dbReference type="Proteomes" id="UP000187526"/>
    </source>
</evidence>
<dbReference type="PANTHER" id="PTHR35889:SF3">
    <property type="entry name" value="F-BOX DOMAIN-CONTAINING PROTEIN"/>
    <property type="match status" value="1"/>
</dbReference>